<protein>
    <submittedName>
        <fullName evidence="7">Efflux RND transporter periplasmic adaptor subunit</fullName>
    </submittedName>
</protein>
<dbReference type="GO" id="GO:0005886">
    <property type="term" value="C:plasma membrane"/>
    <property type="evidence" value="ECO:0007669"/>
    <property type="project" value="TreeGrafter"/>
</dbReference>
<evidence type="ECO:0000259" key="3">
    <source>
        <dbReference type="Pfam" id="PF25876"/>
    </source>
</evidence>
<feature type="domain" description="Multidrug resistance protein MdtA-like barrel-sandwich hybrid" evidence="4">
    <location>
        <begin position="64"/>
        <end position="202"/>
    </location>
</feature>
<evidence type="ECO:0000313" key="8">
    <source>
        <dbReference type="Proteomes" id="UP001287445"/>
    </source>
</evidence>
<dbReference type="Gene3D" id="2.40.30.170">
    <property type="match status" value="1"/>
</dbReference>
<dbReference type="NCBIfam" id="TIGR01730">
    <property type="entry name" value="RND_mfp"/>
    <property type="match status" value="1"/>
</dbReference>
<dbReference type="Gene3D" id="2.40.420.20">
    <property type="match status" value="1"/>
</dbReference>
<dbReference type="Pfam" id="PF25967">
    <property type="entry name" value="RND-MFP_C"/>
    <property type="match status" value="1"/>
</dbReference>
<feature type="domain" description="Multidrug resistance protein MdtA-like alpha-helical hairpin" evidence="3">
    <location>
        <begin position="106"/>
        <end position="174"/>
    </location>
</feature>
<comment type="caution">
    <text evidence="7">The sequence shown here is derived from an EMBL/GenBank/DDBJ whole genome shotgun (WGS) entry which is preliminary data.</text>
</comment>
<dbReference type="Pfam" id="PF25944">
    <property type="entry name" value="Beta-barrel_RND"/>
    <property type="match status" value="1"/>
</dbReference>
<dbReference type="Gene3D" id="2.40.50.100">
    <property type="match status" value="1"/>
</dbReference>
<organism evidence="7 8">
    <name type="scientific">Delftia acidovorans</name>
    <name type="common">Pseudomonas acidovorans</name>
    <name type="synonym">Comamonas acidovorans</name>
    <dbReference type="NCBI Taxonomy" id="80866"/>
    <lineage>
        <taxon>Bacteria</taxon>
        <taxon>Pseudomonadati</taxon>
        <taxon>Pseudomonadota</taxon>
        <taxon>Betaproteobacteria</taxon>
        <taxon>Burkholderiales</taxon>
        <taxon>Comamonadaceae</taxon>
        <taxon>Delftia</taxon>
    </lineage>
</organism>
<dbReference type="InterPro" id="IPR006143">
    <property type="entry name" value="RND_pump_MFP"/>
</dbReference>
<dbReference type="GO" id="GO:0022857">
    <property type="term" value="F:transmembrane transporter activity"/>
    <property type="evidence" value="ECO:0007669"/>
    <property type="project" value="InterPro"/>
</dbReference>
<evidence type="ECO:0000256" key="1">
    <source>
        <dbReference type="ARBA" id="ARBA00004196"/>
    </source>
</evidence>
<reference evidence="7" key="1">
    <citation type="submission" date="2023-11" db="EMBL/GenBank/DDBJ databases">
        <title>Identification and selenium tolerance of Delftia acidovorans R3-25.</title>
        <authorList>
            <person name="Zhang S."/>
            <person name="Liu Y."/>
            <person name="Guo Y."/>
        </authorList>
    </citation>
    <scope>NUCLEOTIDE SEQUENCE</scope>
    <source>
        <strain evidence="7">R3-25</strain>
    </source>
</reference>
<dbReference type="AlphaFoldDB" id="A0AAJ2R6D9"/>
<dbReference type="PROSITE" id="PS51257">
    <property type="entry name" value="PROKAR_LIPOPROTEIN"/>
    <property type="match status" value="1"/>
</dbReference>
<dbReference type="Pfam" id="PF25917">
    <property type="entry name" value="BSH_RND"/>
    <property type="match status" value="1"/>
</dbReference>
<comment type="similarity">
    <text evidence="2">Belongs to the membrane fusion protein (MFP) (TC 8.A.1) family.</text>
</comment>
<dbReference type="GO" id="GO:0046677">
    <property type="term" value="P:response to antibiotic"/>
    <property type="evidence" value="ECO:0007669"/>
    <property type="project" value="TreeGrafter"/>
</dbReference>
<dbReference type="InterPro" id="IPR058625">
    <property type="entry name" value="MdtA-like_BSH"/>
</dbReference>
<dbReference type="Pfam" id="PF25876">
    <property type="entry name" value="HH_MFP_RND"/>
    <property type="match status" value="1"/>
</dbReference>
<gene>
    <name evidence="7" type="ORF">SGN30_24285</name>
</gene>
<sequence length="389" mass="42832">MTNKLAKYSECKFASLILIALSIFGCKNSDQATVDPPPTVDVAPVLIQDIIKWDEYNGRISSVNAADIRPRVSGYVTKIAYSEGGSVRRGDLLFTIDQRSYLLALSASRAQLERAQATVKNTRLQDERAQALVAANATSREDAEQKRAMRDQSIADLNAAQAAVNIAQLNLEYTEVRAPFHGRASRAVVTVGNLATADQTVLTSVVSQDPVYVYFSPDEQSYIRYRSDLKTNREGYTAQIGIANGEDFPHQGDVKFTDNQINPSTGTIQMRAVIPNPGRLLIPGMYARVRISPRKKETVTLTTDRAIMREQDRSYVYVLDNGNTVNRKEIKLGNKFNGLRIVEAGLDPQDRIVVTGLQKIYAAGTVVAPKTINLKAELPTPDENPGLTN</sequence>
<dbReference type="Proteomes" id="UP001287445">
    <property type="component" value="Unassembled WGS sequence"/>
</dbReference>
<dbReference type="PANTHER" id="PTHR30158:SF10">
    <property type="entry name" value="CATION EFFLUX PUMP"/>
    <property type="match status" value="1"/>
</dbReference>
<evidence type="ECO:0000256" key="2">
    <source>
        <dbReference type="ARBA" id="ARBA00009477"/>
    </source>
</evidence>
<feature type="domain" description="Multidrug resistance protein MdtA-like C-terminal permuted SH3" evidence="6">
    <location>
        <begin position="308"/>
        <end position="359"/>
    </location>
</feature>
<evidence type="ECO:0000259" key="6">
    <source>
        <dbReference type="Pfam" id="PF25967"/>
    </source>
</evidence>
<dbReference type="RefSeq" id="WP_319076038.1">
    <property type="nucleotide sequence ID" value="NZ_JAWWMZ010000012.1"/>
</dbReference>
<dbReference type="InterPro" id="IPR058626">
    <property type="entry name" value="MdtA-like_b-barrel"/>
</dbReference>
<name>A0AAJ2R6D9_DELAC</name>
<dbReference type="EMBL" id="JAWWMZ010000012">
    <property type="protein sequence ID" value="MDX4956544.1"/>
    <property type="molecule type" value="Genomic_DNA"/>
</dbReference>
<dbReference type="InterPro" id="IPR058624">
    <property type="entry name" value="MdtA-like_HH"/>
</dbReference>
<comment type="subcellular location">
    <subcellularLocation>
        <location evidence="1">Cell envelope</location>
    </subcellularLocation>
</comment>
<evidence type="ECO:0000259" key="5">
    <source>
        <dbReference type="Pfam" id="PF25944"/>
    </source>
</evidence>
<accession>A0AAJ2R6D9</accession>
<evidence type="ECO:0000259" key="4">
    <source>
        <dbReference type="Pfam" id="PF25917"/>
    </source>
</evidence>
<dbReference type="InterPro" id="IPR058627">
    <property type="entry name" value="MdtA-like_C"/>
</dbReference>
<evidence type="ECO:0000313" key="7">
    <source>
        <dbReference type="EMBL" id="MDX4956544.1"/>
    </source>
</evidence>
<dbReference type="PANTHER" id="PTHR30158">
    <property type="entry name" value="ACRA/E-RELATED COMPONENT OF DRUG EFFLUX TRANSPORTER"/>
    <property type="match status" value="1"/>
</dbReference>
<dbReference type="SUPFAM" id="SSF111369">
    <property type="entry name" value="HlyD-like secretion proteins"/>
    <property type="match status" value="1"/>
</dbReference>
<proteinExistence type="inferred from homology"/>
<dbReference type="Gene3D" id="1.10.287.470">
    <property type="entry name" value="Helix hairpin bin"/>
    <property type="match status" value="1"/>
</dbReference>
<feature type="domain" description="Multidrug resistance protein MdtA-like beta-barrel" evidence="5">
    <location>
        <begin position="210"/>
        <end position="292"/>
    </location>
</feature>
<dbReference type="GO" id="GO:0030313">
    <property type="term" value="C:cell envelope"/>
    <property type="evidence" value="ECO:0007669"/>
    <property type="project" value="UniProtKB-SubCell"/>
</dbReference>